<organism evidence="8">
    <name type="scientific">Mesotoga infera</name>
    <dbReference type="NCBI Taxonomy" id="1236046"/>
    <lineage>
        <taxon>Bacteria</taxon>
        <taxon>Thermotogati</taxon>
        <taxon>Thermotogota</taxon>
        <taxon>Thermotogae</taxon>
        <taxon>Kosmotogales</taxon>
        <taxon>Kosmotogaceae</taxon>
        <taxon>Mesotoga</taxon>
    </lineage>
</organism>
<evidence type="ECO:0000256" key="4">
    <source>
        <dbReference type="ARBA" id="ARBA00022729"/>
    </source>
</evidence>
<proteinExistence type="predicted"/>
<gene>
    <name evidence="8" type="ORF">ENN47_04855</name>
</gene>
<reference evidence="8" key="1">
    <citation type="journal article" date="2020" name="mSystems">
        <title>Genome- and Community-Level Interaction Insights into Carbon Utilization and Element Cycling Functions of Hydrothermarchaeota in Hydrothermal Sediment.</title>
        <authorList>
            <person name="Zhou Z."/>
            <person name="Liu Y."/>
            <person name="Xu W."/>
            <person name="Pan J."/>
            <person name="Luo Z.H."/>
            <person name="Li M."/>
        </authorList>
    </citation>
    <scope>NUCLEOTIDE SEQUENCE [LARGE SCALE GENOMIC DNA]</scope>
    <source>
        <strain evidence="8">SpSt-1179</strain>
    </source>
</reference>
<dbReference type="Proteomes" id="UP000886198">
    <property type="component" value="Unassembled WGS sequence"/>
</dbReference>
<keyword evidence="5" id="KW-0378">Hydrolase</keyword>
<evidence type="ECO:0000256" key="3">
    <source>
        <dbReference type="ARBA" id="ARBA00022651"/>
    </source>
</evidence>
<comment type="caution">
    <text evidence="8">The sequence shown here is derived from an EMBL/GenBank/DDBJ whole genome shotgun (WGS) entry which is preliminary data.</text>
</comment>
<dbReference type="PANTHER" id="PTHR38050:SF2">
    <property type="entry name" value="FERULOYL ESTERASE C-RELATED"/>
    <property type="match status" value="1"/>
</dbReference>
<protein>
    <submittedName>
        <fullName evidence="8">Phospholipase</fullName>
    </submittedName>
</protein>
<dbReference type="SUPFAM" id="SSF53474">
    <property type="entry name" value="alpha/beta-Hydrolases"/>
    <property type="match status" value="1"/>
</dbReference>
<dbReference type="GO" id="GO:0030600">
    <property type="term" value="F:feruloyl esterase activity"/>
    <property type="evidence" value="ECO:0007669"/>
    <property type="project" value="InterPro"/>
</dbReference>
<evidence type="ECO:0000256" key="7">
    <source>
        <dbReference type="ARBA" id="ARBA00023326"/>
    </source>
</evidence>
<keyword evidence="2" id="KW-0964">Secreted</keyword>
<dbReference type="AlphaFoldDB" id="A0A7C1CTC4"/>
<dbReference type="PANTHER" id="PTHR38050">
    <property type="match status" value="1"/>
</dbReference>
<accession>A0A7C1CTC4</accession>
<sequence>MFKTMVIIGTLLAMGFYLVSGTKKGLDEIMTMEYNGRTRQTIIHLPPEIKDEKLPVVLVFHGLFGNSNYTKNTYGITEVSDKEGFISVYPEGTGPLNSVFLSWNSGFCCGYAMENNVDDVSYIYELIGEVKNSYPVDEARIYLVGLSNGGMIVYRLMSRYPELFAACAIVSSSPAGGTDENAVVMIDPPDVGVPLIVFHGMKDPIIPFEGGFSSSSEANGMYFPPAEESVEFWATKMGASTVQETQQENGLIILKEYTGKDERSLVHFYMITDGDHTWPGREKGIDSLSSSSNASIKASEIIWEFFEAKSLE</sequence>
<name>A0A7C1CTC4_9BACT</name>
<dbReference type="GO" id="GO:0045493">
    <property type="term" value="P:xylan catabolic process"/>
    <property type="evidence" value="ECO:0007669"/>
    <property type="project" value="UniProtKB-KW"/>
</dbReference>
<comment type="subcellular location">
    <subcellularLocation>
        <location evidence="1">Secreted</location>
    </subcellularLocation>
</comment>
<dbReference type="EMBL" id="DSBT01000129">
    <property type="protein sequence ID" value="HDP77512.1"/>
    <property type="molecule type" value="Genomic_DNA"/>
</dbReference>
<dbReference type="InterPro" id="IPR010126">
    <property type="entry name" value="Esterase_phb"/>
</dbReference>
<evidence type="ECO:0000313" key="8">
    <source>
        <dbReference type="EMBL" id="HDP77512.1"/>
    </source>
</evidence>
<keyword evidence="3" id="KW-0858">Xylan degradation</keyword>
<dbReference type="Gene3D" id="3.40.50.1820">
    <property type="entry name" value="alpha/beta hydrolase"/>
    <property type="match status" value="1"/>
</dbReference>
<dbReference type="GO" id="GO:0005576">
    <property type="term" value="C:extracellular region"/>
    <property type="evidence" value="ECO:0007669"/>
    <property type="project" value="UniProtKB-SubCell"/>
</dbReference>
<keyword evidence="6" id="KW-0119">Carbohydrate metabolism</keyword>
<dbReference type="InterPro" id="IPR029058">
    <property type="entry name" value="AB_hydrolase_fold"/>
</dbReference>
<dbReference type="InterPro" id="IPR043595">
    <property type="entry name" value="FaeB/C/D"/>
</dbReference>
<dbReference type="Pfam" id="PF10503">
    <property type="entry name" value="Esterase_PHB"/>
    <property type="match status" value="1"/>
</dbReference>
<evidence type="ECO:0000256" key="2">
    <source>
        <dbReference type="ARBA" id="ARBA00022525"/>
    </source>
</evidence>
<evidence type="ECO:0000256" key="1">
    <source>
        <dbReference type="ARBA" id="ARBA00004613"/>
    </source>
</evidence>
<keyword evidence="7" id="KW-0624">Polysaccharide degradation</keyword>
<keyword evidence="4" id="KW-0732">Signal</keyword>
<evidence type="ECO:0000256" key="5">
    <source>
        <dbReference type="ARBA" id="ARBA00022801"/>
    </source>
</evidence>
<evidence type="ECO:0000256" key="6">
    <source>
        <dbReference type="ARBA" id="ARBA00023277"/>
    </source>
</evidence>